<dbReference type="GO" id="GO:0005634">
    <property type="term" value="C:nucleus"/>
    <property type="evidence" value="ECO:0007669"/>
    <property type="project" value="UniProtKB-SubCell"/>
</dbReference>
<dbReference type="Gene3D" id="3.30.1330.80">
    <property type="entry name" value="Hypothetical protein, similar to alpha- acetolactate decarboxylase, domain 2"/>
    <property type="match status" value="1"/>
</dbReference>
<dbReference type="InterPro" id="IPR039605">
    <property type="entry name" value="AHL"/>
</dbReference>
<comment type="function">
    <text evidence="1 6">Transcription factor that specifically binds AT-rich DNA sequences related to the nuclear matrix attachment regions (MARs).</text>
</comment>
<dbReference type="AlphaFoldDB" id="A0A7J8U893"/>
<dbReference type="CDD" id="cd11378">
    <property type="entry name" value="DUF296"/>
    <property type="match status" value="1"/>
</dbReference>
<dbReference type="InterPro" id="IPR005175">
    <property type="entry name" value="PPC_dom"/>
</dbReference>
<evidence type="ECO:0000259" key="8">
    <source>
        <dbReference type="PROSITE" id="PS51742"/>
    </source>
</evidence>
<accession>A0A7J8U893</accession>
<comment type="subcellular location">
    <subcellularLocation>
        <location evidence="6">Nucleus</location>
    </subcellularLocation>
</comment>
<reference evidence="9 10" key="1">
    <citation type="journal article" date="2019" name="Genome Biol. Evol.">
        <title>Insights into the evolution of the New World diploid cottons (Gossypium, subgenus Houzingenia) based on genome sequencing.</title>
        <authorList>
            <person name="Grover C.E."/>
            <person name="Arick M.A. 2nd"/>
            <person name="Thrash A."/>
            <person name="Conover J.L."/>
            <person name="Sanders W.S."/>
            <person name="Peterson D.G."/>
            <person name="Frelichowski J.E."/>
            <person name="Scheffler J.A."/>
            <person name="Scheffler B.E."/>
            <person name="Wendel J.F."/>
        </authorList>
    </citation>
    <scope>NUCLEOTIDE SEQUENCE [LARGE SCALE GENOMIC DNA]</scope>
    <source>
        <strain evidence="9">57</strain>
        <tissue evidence="9">Leaf</tissue>
    </source>
</reference>
<feature type="compositionally biased region" description="Polar residues" evidence="7">
    <location>
        <begin position="28"/>
        <end position="41"/>
    </location>
</feature>
<name>A0A7J8U893_9ROSI</name>
<keyword evidence="4 6" id="KW-0804">Transcription</keyword>
<feature type="compositionally biased region" description="Polar residues" evidence="7">
    <location>
        <begin position="140"/>
        <end position="149"/>
    </location>
</feature>
<feature type="region of interest" description="Disordered" evidence="7">
    <location>
        <begin position="57"/>
        <end position="127"/>
    </location>
</feature>
<protein>
    <recommendedName>
        <fullName evidence="6">AT-hook motif nuclear-localized protein</fullName>
    </recommendedName>
</protein>
<keyword evidence="5 6" id="KW-0539">Nucleus</keyword>
<keyword evidence="3 6" id="KW-0238">DNA-binding</keyword>
<feature type="region of interest" description="Disordered" evidence="7">
    <location>
        <begin position="351"/>
        <end position="427"/>
    </location>
</feature>
<evidence type="ECO:0000256" key="6">
    <source>
        <dbReference type="RuleBase" id="RU367031"/>
    </source>
</evidence>
<gene>
    <name evidence="9" type="ORF">Goklo_014438</name>
</gene>
<dbReference type="Pfam" id="PF03479">
    <property type="entry name" value="PCC"/>
    <property type="match status" value="1"/>
</dbReference>
<evidence type="ECO:0000256" key="2">
    <source>
        <dbReference type="ARBA" id="ARBA00023015"/>
    </source>
</evidence>
<proteinExistence type="predicted"/>
<feature type="region of interest" description="Disordered" evidence="7">
    <location>
        <begin position="1"/>
        <end position="41"/>
    </location>
</feature>
<feature type="domain" description="PPC" evidence="8">
    <location>
        <begin position="188"/>
        <end position="359"/>
    </location>
</feature>
<dbReference type="EMBL" id="JABFAB010000004">
    <property type="protein sequence ID" value="MBA0646474.1"/>
    <property type="molecule type" value="Genomic_DNA"/>
</dbReference>
<comment type="domain">
    <text evidence="6">The PPC domain mediates interactions between AHL proteins.</text>
</comment>
<evidence type="ECO:0000313" key="10">
    <source>
        <dbReference type="Proteomes" id="UP000593573"/>
    </source>
</evidence>
<evidence type="ECO:0000256" key="1">
    <source>
        <dbReference type="ARBA" id="ARBA00003687"/>
    </source>
</evidence>
<dbReference type="Proteomes" id="UP000593573">
    <property type="component" value="Unassembled WGS sequence"/>
</dbReference>
<evidence type="ECO:0000256" key="7">
    <source>
        <dbReference type="SAM" id="MobiDB-lite"/>
    </source>
</evidence>
<feature type="region of interest" description="Disordered" evidence="7">
    <location>
        <begin position="140"/>
        <end position="181"/>
    </location>
</feature>
<keyword evidence="2 6" id="KW-0805">Transcription regulation</keyword>
<dbReference type="PANTHER" id="PTHR31500:SF51">
    <property type="entry name" value="AT-HOOK MOTIF NUCLEAR-LOCALIZED PROTEIN 8"/>
    <property type="match status" value="1"/>
</dbReference>
<dbReference type="InterPro" id="IPR017956">
    <property type="entry name" value="AT_hook_DNA-bd_motif"/>
</dbReference>
<dbReference type="PROSITE" id="PS51742">
    <property type="entry name" value="PPC"/>
    <property type="match status" value="1"/>
</dbReference>
<feature type="compositionally biased region" description="Low complexity" evidence="7">
    <location>
        <begin position="370"/>
        <end position="389"/>
    </location>
</feature>
<dbReference type="GO" id="GO:0003680">
    <property type="term" value="F:minor groove of adenine-thymine-rich DNA binding"/>
    <property type="evidence" value="ECO:0007669"/>
    <property type="project" value="UniProtKB-UniRule"/>
</dbReference>
<comment type="caution">
    <text evidence="9">The sequence shown here is derived from an EMBL/GenBank/DDBJ whole genome shotgun (WGS) entry which is preliminary data.</text>
</comment>
<dbReference type="SMART" id="SM00384">
    <property type="entry name" value="AT_hook"/>
    <property type="match status" value="2"/>
</dbReference>
<evidence type="ECO:0000313" key="9">
    <source>
        <dbReference type="EMBL" id="MBA0646474.1"/>
    </source>
</evidence>
<keyword evidence="10" id="KW-1185">Reference proteome</keyword>
<evidence type="ECO:0000256" key="4">
    <source>
        <dbReference type="ARBA" id="ARBA00023163"/>
    </source>
</evidence>
<feature type="compositionally biased region" description="Low complexity" evidence="7">
    <location>
        <begin position="405"/>
        <end position="419"/>
    </location>
</feature>
<sequence length="427" mass="45121">MESREVQGAAAGGRGLQAQQAQQMVIGPTSSSYPSNSTLITSNQTANIPPSSAHRFSFNPLTSPPQHHLQQFHQQHHHHQQHHQNQQQLKPLHSLNSVAFDGSPQFQYNTEPTIKKKRGRPRKYAPDGNIALQLAPTTQIPSHSANHAGNDSVGLPSVGAAAEPPPKRNRGRPPGSGKRQIDALGGVSGVGFTPHVITVNTGEDIASKITAFSQQGPRTICILSANGAVCNVTLRQSVLSGSMVKFELLVWKDMYKAEISALHGYRHMKYSQAEMVHAGRYEIISLSGSFLVSENSGSCSRTGGLNVSLAGSDGRVVGGGVVGALQAASPVQVIVGSFIADGRKQNLDVFKTGPLMPTSNMQNFGGPGTTGSSPSQGGSSESSDENGGSPLNGGSGFYSNSAPPSMHNNNMQMNSQMNSLWPGHTQQ</sequence>
<dbReference type="SUPFAM" id="SSF117856">
    <property type="entry name" value="AF0104/ALDC/Ptd012-like"/>
    <property type="match status" value="1"/>
</dbReference>
<evidence type="ECO:0000256" key="5">
    <source>
        <dbReference type="ARBA" id="ARBA00023242"/>
    </source>
</evidence>
<evidence type="ECO:0000256" key="3">
    <source>
        <dbReference type="ARBA" id="ARBA00023125"/>
    </source>
</evidence>
<dbReference type="PANTHER" id="PTHR31500">
    <property type="entry name" value="AT-HOOK MOTIF NUCLEAR-LOCALIZED PROTEIN 9"/>
    <property type="match status" value="1"/>
</dbReference>
<organism evidence="9 10">
    <name type="scientific">Gossypium klotzschianum</name>
    <dbReference type="NCBI Taxonomy" id="34286"/>
    <lineage>
        <taxon>Eukaryota</taxon>
        <taxon>Viridiplantae</taxon>
        <taxon>Streptophyta</taxon>
        <taxon>Embryophyta</taxon>
        <taxon>Tracheophyta</taxon>
        <taxon>Spermatophyta</taxon>
        <taxon>Magnoliopsida</taxon>
        <taxon>eudicotyledons</taxon>
        <taxon>Gunneridae</taxon>
        <taxon>Pentapetalae</taxon>
        <taxon>rosids</taxon>
        <taxon>malvids</taxon>
        <taxon>Malvales</taxon>
        <taxon>Malvaceae</taxon>
        <taxon>Malvoideae</taxon>
        <taxon>Gossypium</taxon>
    </lineage>
</organism>
<dbReference type="OrthoDB" id="1742671at2759"/>